<dbReference type="Proteomes" id="UP000244912">
    <property type="component" value="Unassembled WGS sequence"/>
</dbReference>
<keyword evidence="1" id="KW-0812">Transmembrane</keyword>
<dbReference type="AlphaFoldDB" id="A0A2R8BUA6"/>
<accession>A0A2R8BUA6</accession>
<keyword evidence="1" id="KW-0472">Membrane</keyword>
<reference evidence="2 3" key="1">
    <citation type="submission" date="2018-03" db="EMBL/GenBank/DDBJ databases">
        <authorList>
            <person name="Keele B.F."/>
        </authorList>
    </citation>
    <scope>NUCLEOTIDE SEQUENCE [LARGE SCALE GENOMIC DNA]</scope>
    <source>
        <strain evidence="2 3">CECT 8504</strain>
    </source>
</reference>
<evidence type="ECO:0008006" key="4">
    <source>
        <dbReference type="Google" id="ProtNLM"/>
    </source>
</evidence>
<name>A0A2R8BUA6_9RHOB</name>
<protein>
    <recommendedName>
        <fullName evidence="4">AsmA-like C-terminal domain-containing protein</fullName>
    </recommendedName>
</protein>
<evidence type="ECO:0000313" key="3">
    <source>
        <dbReference type="Proteomes" id="UP000244912"/>
    </source>
</evidence>
<proteinExistence type="predicted"/>
<evidence type="ECO:0000256" key="1">
    <source>
        <dbReference type="SAM" id="Phobius"/>
    </source>
</evidence>
<organism evidence="2 3">
    <name type="scientific">Palleronia abyssalis</name>
    <dbReference type="NCBI Taxonomy" id="1501240"/>
    <lineage>
        <taxon>Bacteria</taxon>
        <taxon>Pseudomonadati</taxon>
        <taxon>Pseudomonadota</taxon>
        <taxon>Alphaproteobacteria</taxon>
        <taxon>Rhodobacterales</taxon>
        <taxon>Roseobacteraceae</taxon>
        <taxon>Palleronia</taxon>
    </lineage>
</organism>
<sequence>MAGQAKPRRKRRPGVIGHSILLATGFVIAFLASLAALALSDTRLALPDALVDRVQSRIDARLGGIDIDLGRITVEIDRRGIPRVYLERVRLSSPTGADLASLSEIGVAISPAALLEGRIAPHVLRVGGADLILRRDRDGRFEISFGGGGSFTAETPGALLDLVEDAFDRPPLDRVVRVELRNAAIAVEDARTARVWQITNGSAVLTRDDEGLDFGLNADLFNGSDTLARLQLSIATDLDDSSAQLRAELDRVAASDIALQSPALAVLSVLNAPISGALRTTLAADGTLDGLAGTLQIGAGALSPRAEARPLSFGGARAYFDFDPATNRIAFSEVAVSAREGSARLSGHADLSEIGPNGFPRALLGQFSVDRLRITTPDLFPEPVEVRGGSVDLRLRLDPFTVEVGEWALPSDTGQPKDALRGTARATAGEDGWSADLSLRTQQMQATRLRQLWPVPVARKARAFFLERVEAGTIIDPVVSLRMRPDLPKPRTDISFGFTSASARVVPFLPLITEAAGFANLADGRFSLRLDEGRMTPAGRSPVNLSGTTFTIPETRLRPPPAEIDLVTEGPLASILALVDRPPLSVLSRSDRSPDIAQGTASGRTLIELPLKKGLTIEDVAFDVSGTITDFQSDSAVNGRSIRSTSVDVAVDKDEIRADGAFTFDGVPFRGAWIQNLSGPDRGKGSVEGTATVSDDSLAALGIALPDGLLSGTGTADIRVDLATGRSPRLTASSDLSGIGMAVDAVNWRLRPDQKGSFDLAATLGATPVVDRIRLDGPGLSARGSVRLSDGGGFGALTLDRVVLGDWLDASVQITARGTGQPPAIAVTSGSVDLRRAQLGGSGEGSGGDRGPVTLRLDRVTLTDTIALRDARVDLSAGSILSGSFSGLVNGGVAVAGALQGEAQGTAIRVQTHDAGALLRDAGLVDRVQGGQMEVILRPTGARGTYEGQARVLNPLLRDAPAVAELLSAISVVGLLEQLGTSGIPFEEVSAEFRVAPQRITLYRSSAVGASLGLSMDGVYDTVNKRMDMQGVVSPIYLLNRIGSIFTRRGEGLFGVNFTLQGPVSEPQVGVNPLSILTPGMFREIFRRPPPVRPTQ</sequence>
<dbReference type="EMBL" id="ONZF01000003">
    <property type="protein sequence ID" value="SPJ23730.1"/>
    <property type="molecule type" value="Genomic_DNA"/>
</dbReference>
<feature type="transmembrane region" description="Helical" evidence="1">
    <location>
        <begin position="20"/>
        <end position="39"/>
    </location>
</feature>
<keyword evidence="3" id="KW-1185">Reference proteome</keyword>
<keyword evidence="1" id="KW-1133">Transmembrane helix</keyword>
<gene>
    <name evidence="2" type="ORF">PAA8504_01545</name>
</gene>
<evidence type="ECO:0000313" key="2">
    <source>
        <dbReference type="EMBL" id="SPJ23730.1"/>
    </source>
</evidence>